<dbReference type="GeneID" id="54416056"/>
<evidence type="ECO:0000256" key="1">
    <source>
        <dbReference type="SAM" id="MobiDB-lite"/>
    </source>
</evidence>
<dbReference type="Pfam" id="PF14388">
    <property type="entry name" value="DUF4419"/>
    <property type="match status" value="2"/>
</dbReference>
<protein>
    <submittedName>
        <fullName evidence="2 4">Uncharacterized protein</fullName>
    </submittedName>
</protein>
<organism evidence="2">
    <name type="scientific">Eremomyces bilateralis CBS 781.70</name>
    <dbReference type="NCBI Taxonomy" id="1392243"/>
    <lineage>
        <taxon>Eukaryota</taxon>
        <taxon>Fungi</taxon>
        <taxon>Dikarya</taxon>
        <taxon>Ascomycota</taxon>
        <taxon>Pezizomycotina</taxon>
        <taxon>Dothideomycetes</taxon>
        <taxon>Dothideomycetes incertae sedis</taxon>
        <taxon>Eremomycetales</taxon>
        <taxon>Eremomycetaceae</taxon>
        <taxon>Eremomyces</taxon>
    </lineage>
</organism>
<evidence type="ECO:0000313" key="4">
    <source>
        <dbReference type="RefSeq" id="XP_033533530.1"/>
    </source>
</evidence>
<accession>A0A6G1G266</accession>
<feature type="region of interest" description="Disordered" evidence="1">
    <location>
        <begin position="1"/>
        <end position="43"/>
    </location>
</feature>
<dbReference type="OrthoDB" id="9978173at2759"/>
<dbReference type="EMBL" id="ML975159">
    <property type="protein sequence ID" value="KAF1811899.1"/>
    <property type="molecule type" value="Genomic_DNA"/>
</dbReference>
<gene>
    <name evidence="2 4" type="ORF">P152DRAFT_36973</name>
</gene>
<dbReference type="PANTHER" id="PTHR31252">
    <property type="entry name" value="DUF4419 DOMAIN-CONTAINING PROTEIN"/>
    <property type="match status" value="1"/>
</dbReference>
<evidence type="ECO:0000313" key="3">
    <source>
        <dbReference type="Proteomes" id="UP000504638"/>
    </source>
</evidence>
<dbReference type="Proteomes" id="UP000504638">
    <property type="component" value="Unplaced"/>
</dbReference>
<dbReference type="AlphaFoldDB" id="A0A6G1G266"/>
<reference evidence="2 4" key="1">
    <citation type="submission" date="2020-01" db="EMBL/GenBank/DDBJ databases">
        <authorList>
            <consortium name="DOE Joint Genome Institute"/>
            <person name="Haridas S."/>
            <person name="Albert R."/>
            <person name="Binder M."/>
            <person name="Bloem J."/>
            <person name="Labutti K."/>
            <person name="Salamov A."/>
            <person name="Andreopoulos B."/>
            <person name="Baker S.E."/>
            <person name="Barry K."/>
            <person name="Bills G."/>
            <person name="Bluhm B.H."/>
            <person name="Cannon C."/>
            <person name="Castanera R."/>
            <person name="Culley D.E."/>
            <person name="Daum C."/>
            <person name="Ezra D."/>
            <person name="Gonzalez J.B."/>
            <person name="Henrissat B."/>
            <person name="Kuo A."/>
            <person name="Liang C."/>
            <person name="Lipzen A."/>
            <person name="Lutzoni F."/>
            <person name="Magnuson J."/>
            <person name="Mondo S."/>
            <person name="Nolan M."/>
            <person name="Ohm R."/>
            <person name="Pangilinan J."/>
            <person name="Park H.-J."/>
            <person name="Ramirez L."/>
            <person name="Alfaro M."/>
            <person name="Sun H."/>
            <person name="Tritt A."/>
            <person name="Yoshinaga Y."/>
            <person name="Zwiers L.-H."/>
            <person name="Turgeon B.G."/>
            <person name="Goodwin S.B."/>
            <person name="Spatafora J.W."/>
            <person name="Crous P.W."/>
            <person name="Grigoriev I.V."/>
        </authorList>
    </citation>
    <scope>NUCLEOTIDE SEQUENCE</scope>
    <source>
        <strain evidence="2 4">CBS 781.70</strain>
    </source>
</reference>
<reference evidence="4" key="3">
    <citation type="submission" date="2025-04" db="UniProtKB">
        <authorList>
            <consortium name="RefSeq"/>
        </authorList>
    </citation>
    <scope>IDENTIFICATION</scope>
    <source>
        <strain evidence="4">CBS 781.70</strain>
    </source>
</reference>
<keyword evidence="3" id="KW-1185">Reference proteome</keyword>
<dbReference type="InterPro" id="IPR025533">
    <property type="entry name" value="DUF4419"/>
</dbReference>
<evidence type="ECO:0000313" key="2">
    <source>
        <dbReference type="EMBL" id="KAF1811899.1"/>
    </source>
</evidence>
<proteinExistence type="predicted"/>
<dbReference type="PANTHER" id="PTHR31252:SF11">
    <property type="entry name" value="DUF4419 DOMAIN-CONTAINING PROTEIN"/>
    <property type="match status" value="1"/>
</dbReference>
<reference evidence="4" key="2">
    <citation type="submission" date="2020-04" db="EMBL/GenBank/DDBJ databases">
        <authorList>
            <consortium name="NCBI Genome Project"/>
        </authorList>
    </citation>
    <scope>NUCLEOTIDE SEQUENCE</scope>
    <source>
        <strain evidence="4">CBS 781.70</strain>
    </source>
</reference>
<name>A0A6G1G266_9PEZI</name>
<sequence>MPIRVDLQDKVQDQTRSPRPQPPKPSSILRRRDDPADDLFCPAQRYQPLKRKRARDGYGNIGSEKKRKADIIHRPEFQGIIRSTFGDLSPTPVVPHGVPFIRLIVGAFERGINLALRPDDVWLAIMAQVGRMLKGSLNLRGKYLTEWDADRYMMITFDKRSHHSSTDNHINAMLNEEADLSDYRLVDDSRYDSNFIDGMPLQGNSSVFNASVKDIEKELHKEVGLNIEDEEFKKWVALDFSTSTDADRIAGEVSLFGAAGPRNAFPLSATTSCPPSIQLLGTLKDWVEILRRVKQMPQMHYKFGEWNSLLEPIIFRIVHSLERPESEKYKNFWKAAYHPIVDRSTRTVRLVSGWITVFNYWDEEGKRVNHFSTPKLLAAPTLYKLPKVYDVPWADRSILADAMPKKVIGMPVVVAQDNPDGLQHFIVVSGCRVTPRKGVDDESVVGNTESGWWLLKVSLNPTDRKSEF</sequence>
<dbReference type="RefSeq" id="XP_033533530.1">
    <property type="nucleotide sequence ID" value="XM_033675486.1"/>
</dbReference>
<feature type="compositionally biased region" description="Basic and acidic residues" evidence="1">
    <location>
        <begin position="1"/>
        <end position="13"/>
    </location>
</feature>